<dbReference type="InParanoid" id="A7S3I8"/>
<evidence type="ECO:0000259" key="11">
    <source>
        <dbReference type="PROSITE" id="PS50262"/>
    </source>
</evidence>
<dbReference type="GO" id="GO:0005886">
    <property type="term" value="C:plasma membrane"/>
    <property type="evidence" value="ECO:0000318"/>
    <property type="project" value="GO_Central"/>
</dbReference>
<keyword evidence="8 9" id="KW-0807">Transducer</keyword>
<feature type="transmembrane region" description="Helical" evidence="10">
    <location>
        <begin position="110"/>
        <end position="128"/>
    </location>
</feature>
<dbReference type="HOGENOM" id="CLU_009579_11_5_1"/>
<dbReference type="SUPFAM" id="SSF81321">
    <property type="entry name" value="Family A G protein-coupled receptor-like"/>
    <property type="match status" value="1"/>
</dbReference>
<evidence type="ECO:0000256" key="1">
    <source>
        <dbReference type="ARBA" id="ARBA00004651"/>
    </source>
</evidence>
<evidence type="ECO:0000313" key="13">
    <source>
        <dbReference type="Proteomes" id="UP000001593"/>
    </source>
</evidence>
<keyword evidence="3 9" id="KW-0812">Transmembrane</keyword>
<dbReference type="Gene3D" id="1.20.1070.10">
    <property type="entry name" value="Rhodopsin 7-helix transmembrane proteins"/>
    <property type="match status" value="1"/>
</dbReference>
<feature type="transmembrane region" description="Helical" evidence="10">
    <location>
        <begin position="289"/>
        <end position="310"/>
    </location>
</feature>
<proteinExistence type="inferred from homology"/>
<organism evidence="12 13">
    <name type="scientific">Nematostella vectensis</name>
    <name type="common">Starlet sea anemone</name>
    <dbReference type="NCBI Taxonomy" id="45351"/>
    <lineage>
        <taxon>Eukaryota</taxon>
        <taxon>Metazoa</taxon>
        <taxon>Cnidaria</taxon>
        <taxon>Anthozoa</taxon>
        <taxon>Hexacorallia</taxon>
        <taxon>Actiniaria</taxon>
        <taxon>Edwardsiidae</taxon>
        <taxon>Nematostella</taxon>
    </lineage>
</organism>
<evidence type="ECO:0000256" key="7">
    <source>
        <dbReference type="ARBA" id="ARBA00023170"/>
    </source>
</evidence>
<dbReference type="EMBL" id="DS469573">
    <property type="protein sequence ID" value="EDO41733.1"/>
    <property type="molecule type" value="Genomic_DNA"/>
</dbReference>
<evidence type="ECO:0000256" key="10">
    <source>
        <dbReference type="SAM" id="Phobius"/>
    </source>
</evidence>
<gene>
    <name evidence="12" type="ORF">NEMVEDRAFT_v1g206236</name>
</gene>
<evidence type="ECO:0000256" key="3">
    <source>
        <dbReference type="ARBA" id="ARBA00022692"/>
    </source>
</evidence>
<keyword evidence="5 9" id="KW-0297">G-protein coupled receptor</keyword>
<dbReference type="Pfam" id="PF00001">
    <property type="entry name" value="7tm_1"/>
    <property type="match status" value="1"/>
</dbReference>
<accession>A7S3I8</accession>
<dbReference type="PANTHER" id="PTHR24248">
    <property type="entry name" value="ADRENERGIC RECEPTOR-RELATED G-PROTEIN COUPLED RECEPTOR"/>
    <property type="match status" value="1"/>
</dbReference>
<dbReference type="GO" id="GO:0004930">
    <property type="term" value="F:G protein-coupled receptor activity"/>
    <property type="evidence" value="ECO:0000318"/>
    <property type="project" value="GO_Central"/>
</dbReference>
<comment type="similarity">
    <text evidence="9">Belongs to the G-protein coupled receptor 1 family.</text>
</comment>
<keyword evidence="7 9" id="KW-0675">Receptor</keyword>
<dbReference type="PRINTS" id="PR00237">
    <property type="entry name" value="GPCRRHODOPSN"/>
</dbReference>
<feature type="transmembrane region" description="Helical" evidence="10">
    <location>
        <begin position="180"/>
        <end position="202"/>
    </location>
</feature>
<evidence type="ECO:0000256" key="9">
    <source>
        <dbReference type="RuleBase" id="RU000688"/>
    </source>
</evidence>
<protein>
    <recommendedName>
        <fullName evidence="11">G-protein coupled receptors family 1 profile domain-containing protein</fullName>
    </recommendedName>
</protein>
<dbReference type="PROSITE" id="PS00237">
    <property type="entry name" value="G_PROTEIN_RECEP_F1_1"/>
    <property type="match status" value="1"/>
</dbReference>
<dbReference type="InterPro" id="IPR000276">
    <property type="entry name" value="GPCR_Rhodpsn"/>
</dbReference>
<evidence type="ECO:0000256" key="8">
    <source>
        <dbReference type="ARBA" id="ARBA00023224"/>
    </source>
</evidence>
<dbReference type="KEGG" id="nve:5513593"/>
<feature type="domain" description="G-protein coupled receptors family 1 profile" evidence="11">
    <location>
        <begin position="48"/>
        <end position="308"/>
    </location>
</feature>
<dbReference type="PhylomeDB" id="A7S3I8"/>
<evidence type="ECO:0000256" key="5">
    <source>
        <dbReference type="ARBA" id="ARBA00023040"/>
    </source>
</evidence>
<sequence>MENSTEWILVAPGCLGLQGWKGFTYLNQGLVIGIVVLTIMVGVCGTVANTLVLMAVYRTVSLRTTTNLFLTSLAVSDLTMGCVIVPLFAFGAVNWPYHSRYPVFGMTVDFMLMQSLIASTYNLCVISFDRHVAVKDPLRYMSIMTKKRVITLIAITWFASVAFSVQSFTNANYEKRPKLYFIPSLVVPMPAVTFMMWCYWRIYKEAMRQKRRIQDHSPSVILDDEEPTTVQSNKSEKREKMRKERKATITVAIVIGTFLLCWLPNMIVSIVQFIYTSIDLCNAVMIGEFWLISLPISSINSVANPLIYVLRNNEFKHAVIGILRSKGGLRQIGWT</sequence>
<feature type="transmembrane region" description="Helical" evidence="10">
    <location>
        <begin position="247"/>
        <end position="274"/>
    </location>
</feature>
<evidence type="ECO:0000256" key="6">
    <source>
        <dbReference type="ARBA" id="ARBA00023136"/>
    </source>
</evidence>
<name>A7S3I8_NEMVE</name>
<dbReference type="OMA" id="LCWLPNM"/>
<dbReference type="GO" id="GO:0007186">
    <property type="term" value="P:G protein-coupled receptor signaling pathway"/>
    <property type="evidence" value="ECO:0000318"/>
    <property type="project" value="GO_Central"/>
</dbReference>
<comment type="subcellular location">
    <subcellularLocation>
        <location evidence="1">Cell membrane</location>
        <topology evidence="1">Multi-pass membrane protein</topology>
    </subcellularLocation>
</comment>
<dbReference type="SMART" id="SM01381">
    <property type="entry name" value="7TM_GPCR_Srsx"/>
    <property type="match status" value="1"/>
</dbReference>
<dbReference type="Proteomes" id="UP000001593">
    <property type="component" value="Unassembled WGS sequence"/>
</dbReference>
<evidence type="ECO:0000256" key="4">
    <source>
        <dbReference type="ARBA" id="ARBA00022989"/>
    </source>
</evidence>
<dbReference type="InterPro" id="IPR017452">
    <property type="entry name" value="GPCR_Rhodpsn_7TM"/>
</dbReference>
<reference evidence="12 13" key="1">
    <citation type="journal article" date="2007" name="Science">
        <title>Sea anemone genome reveals ancestral eumetazoan gene repertoire and genomic organization.</title>
        <authorList>
            <person name="Putnam N.H."/>
            <person name="Srivastava M."/>
            <person name="Hellsten U."/>
            <person name="Dirks B."/>
            <person name="Chapman J."/>
            <person name="Salamov A."/>
            <person name="Terry A."/>
            <person name="Shapiro H."/>
            <person name="Lindquist E."/>
            <person name="Kapitonov V.V."/>
            <person name="Jurka J."/>
            <person name="Genikhovich G."/>
            <person name="Grigoriev I.V."/>
            <person name="Lucas S.M."/>
            <person name="Steele R.E."/>
            <person name="Finnerty J.R."/>
            <person name="Technau U."/>
            <person name="Martindale M.Q."/>
            <person name="Rokhsar D.S."/>
        </authorList>
    </citation>
    <scope>NUCLEOTIDE SEQUENCE [LARGE SCALE GENOMIC DNA]</scope>
    <source>
        <strain evidence="13">CH2 X CH6</strain>
    </source>
</reference>
<dbReference type="eggNOG" id="KOG3656">
    <property type="taxonomic scope" value="Eukaryota"/>
</dbReference>
<dbReference type="OrthoDB" id="9445642at2759"/>
<evidence type="ECO:0000313" key="12">
    <source>
        <dbReference type="EMBL" id="EDO41733.1"/>
    </source>
</evidence>
<feature type="transmembrane region" description="Helical" evidence="10">
    <location>
        <begin position="68"/>
        <end position="90"/>
    </location>
</feature>
<feature type="transmembrane region" description="Helical" evidence="10">
    <location>
        <begin position="30"/>
        <end position="56"/>
    </location>
</feature>
<dbReference type="PROSITE" id="PS50262">
    <property type="entry name" value="G_PROTEIN_RECEP_F1_2"/>
    <property type="match status" value="1"/>
</dbReference>
<keyword evidence="13" id="KW-1185">Reference proteome</keyword>
<evidence type="ECO:0000256" key="2">
    <source>
        <dbReference type="ARBA" id="ARBA00022475"/>
    </source>
</evidence>
<keyword evidence="6 10" id="KW-0472">Membrane</keyword>
<dbReference type="AlphaFoldDB" id="A7S3I8"/>
<dbReference type="STRING" id="45351.A7S3I8"/>
<keyword evidence="2" id="KW-1003">Cell membrane</keyword>
<feature type="transmembrane region" description="Helical" evidence="10">
    <location>
        <begin position="149"/>
        <end position="168"/>
    </location>
</feature>
<keyword evidence="4 10" id="KW-1133">Transmembrane helix</keyword>